<dbReference type="GO" id="GO:0043130">
    <property type="term" value="F:ubiquitin binding"/>
    <property type="evidence" value="ECO:0007669"/>
    <property type="project" value="InterPro"/>
</dbReference>
<evidence type="ECO:0000256" key="1">
    <source>
        <dbReference type="SAM" id="MobiDB-lite"/>
    </source>
</evidence>
<dbReference type="PANTHER" id="PTHR16461">
    <property type="entry name" value="TOLL-INTERACTING PROTEIN"/>
    <property type="match status" value="1"/>
</dbReference>
<dbReference type="InterPro" id="IPR003892">
    <property type="entry name" value="CUE"/>
</dbReference>
<feature type="region of interest" description="Disordered" evidence="1">
    <location>
        <begin position="61"/>
        <end position="92"/>
    </location>
</feature>
<dbReference type="PANTHER" id="PTHR16461:SF5">
    <property type="entry name" value="TOLL-INTERACTING PROTEIN"/>
    <property type="match status" value="1"/>
</dbReference>
<name>A0A830HTX1_9CHLO</name>
<evidence type="ECO:0000313" key="4">
    <source>
        <dbReference type="Proteomes" id="UP000660262"/>
    </source>
</evidence>
<dbReference type="Gene3D" id="1.10.8.10">
    <property type="entry name" value="DNA helicase RuvA subunit, C-terminal domain"/>
    <property type="match status" value="1"/>
</dbReference>
<dbReference type="PROSITE" id="PS51140">
    <property type="entry name" value="CUE"/>
    <property type="match status" value="1"/>
</dbReference>
<dbReference type="SMART" id="SM00546">
    <property type="entry name" value="CUE"/>
    <property type="match status" value="1"/>
</dbReference>
<dbReference type="AlphaFoldDB" id="A0A830HTX1"/>
<keyword evidence="4" id="KW-1185">Reference proteome</keyword>
<sequence length="270" mass="27918">MADTGLHEPPRDAVPYASALEQLLVMFTDFDVEVVAAVLQANQGHLERTVECLLAMSSNDGDATGNSQTVGEERSAQGGHASSSTSLRDDALVRRERERADEELARRLQAQFDAEEQGGGDGHATRGIRGYETTGVSPANFEPGGVTNADTHDDPFDVAPLSDALASVGTAIGQGLSWLGEAFTEAVADPQEPEPSSQAGGRDGAGEGVTDVDADAVVVEGGSATTREGTHRHRSALPTSTLPTSSVAAVPAAAAASDSATPRRDNKKDV</sequence>
<evidence type="ECO:0000259" key="2">
    <source>
        <dbReference type="PROSITE" id="PS51140"/>
    </source>
</evidence>
<feature type="domain" description="CUE" evidence="2">
    <location>
        <begin position="15"/>
        <end position="58"/>
    </location>
</feature>
<organism evidence="3 4">
    <name type="scientific">Pycnococcus provasolii</name>
    <dbReference type="NCBI Taxonomy" id="41880"/>
    <lineage>
        <taxon>Eukaryota</taxon>
        <taxon>Viridiplantae</taxon>
        <taxon>Chlorophyta</taxon>
        <taxon>Pseudoscourfieldiophyceae</taxon>
        <taxon>Pseudoscourfieldiales</taxon>
        <taxon>Pycnococcaceae</taxon>
        <taxon>Pycnococcus</taxon>
    </lineage>
</organism>
<dbReference type="InterPro" id="IPR009060">
    <property type="entry name" value="UBA-like_sf"/>
</dbReference>
<feature type="compositionally biased region" description="Basic and acidic residues" evidence="1">
    <location>
        <begin position="261"/>
        <end position="270"/>
    </location>
</feature>
<comment type="caution">
    <text evidence="3">The sequence shown here is derived from an EMBL/GenBank/DDBJ whole genome shotgun (WGS) entry which is preliminary data.</text>
</comment>
<dbReference type="SUPFAM" id="SSF46934">
    <property type="entry name" value="UBA-like"/>
    <property type="match status" value="1"/>
</dbReference>
<feature type="region of interest" description="Disordered" evidence="1">
    <location>
        <begin position="110"/>
        <end position="155"/>
    </location>
</feature>
<dbReference type="OrthoDB" id="5794653at2759"/>
<reference evidence="3" key="1">
    <citation type="submission" date="2020-10" db="EMBL/GenBank/DDBJ databases">
        <title>Unveiling of a novel bifunctional photoreceptor, Dualchrome1, isolated from a cosmopolitan green alga.</title>
        <authorList>
            <person name="Suzuki S."/>
            <person name="Kawachi M."/>
        </authorList>
    </citation>
    <scope>NUCLEOTIDE SEQUENCE</scope>
    <source>
        <strain evidence="3">NIES 2893</strain>
    </source>
</reference>
<dbReference type="EMBL" id="BNJQ01000024">
    <property type="protein sequence ID" value="GHP09200.1"/>
    <property type="molecule type" value="Genomic_DNA"/>
</dbReference>
<dbReference type="Pfam" id="PF02845">
    <property type="entry name" value="CUE"/>
    <property type="match status" value="1"/>
</dbReference>
<feature type="region of interest" description="Disordered" evidence="1">
    <location>
        <begin position="185"/>
        <end position="270"/>
    </location>
</feature>
<dbReference type="GO" id="GO:0005737">
    <property type="term" value="C:cytoplasm"/>
    <property type="evidence" value="ECO:0007669"/>
    <property type="project" value="TreeGrafter"/>
</dbReference>
<proteinExistence type="predicted"/>
<evidence type="ECO:0000313" key="3">
    <source>
        <dbReference type="EMBL" id="GHP09200.1"/>
    </source>
</evidence>
<protein>
    <recommendedName>
        <fullName evidence="2">CUE domain-containing protein</fullName>
    </recommendedName>
</protein>
<accession>A0A830HTX1</accession>
<dbReference type="GO" id="GO:0031624">
    <property type="term" value="F:ubiquitin conjugating enzyme binding"/>
    <property type="evidence" value="ECO:0007669"/>
    <property type="project" value="TreeGrafter"/>
</dbReference>
<feature type="compositionally biased region" description="Low complexity" evidence="1">
    <location>
        <begin position="236"/>
        <end position="260"/>
    </location>
</feature>
<gene>
    <name evidence="3" type="ORF">PPROV_000793700</name>
</gene>
<feature type="compositionally biased region" description="Polar residues" evidence="1">
    <location>
        <begin position="61"/>
        <end position="70"/>
    </location>
</feature>
<dbReference type="Proteomes" id="UP000660262">
    <property type="component" value="Unassembled WGS sequence"/>
</dbReference>
<feature type="compositionally biased region" description="Low complexity" evidence="1">
    <location>
        <begin position="208"/>
        <end position="222"/>
    </location>
</feature>
<dbReference type="GO" id="GO:0006511">
    <property type="term" value="P:ubiquitin-dependent protein catabolic process"/>
    <property type="evidence" value="ECO:0007669"/>
    <property type="project" value="TreeGrafter"/>
</dbReference>